<sequence length="174" mass="20250">MFYQNIRGLRTKQLEFYDVCASNYEIICLSKTWLNDLCYDHNLFPNQYTVYRSDRPYINKVRGGGALTAITASLGSCRRRYDLELCSECVWVEVPSADGINMLIGNHYFSPYTKLEVITAYFRQLENILDTNNTRVILSQPQHFWKYVSNFRKHRSGSINLEVDGTHLVQPEAC</sequence>
<dbReference type="Proteomes" id="UP000235965">
    <property type="component" value="Unassembled WGS sequence"/>
</dbReference>
<comment type="caution">
    <text evidence="1">The sequence shown here is derived from an EMBL/GenBank/DDBJ whole genome shotgun (WGS) entry which is preliminary data.</text>
</comment>
<keyword evidence="2" id="KW-1185">Reference proteome</keyword>
<reference evidence="1 2" key="1">
    <citation type="submission" date="2017-12" db="EMBL/GenBank/DDBJ databases">
        <title>Hemimetabolous genomes reveal molecular basis of termite eusociality.</title>
        <authorList>
            <person name="Harrison M.C."/>
            <person name="Jongepier E."/>
            <person name="Robertson H.M."/>
            <person name="Arning N."/>
            <person name="Bitard-Feildel T."/>
            <person name="Chao H."/>
            <person name="Childers C.P."/>
            <person name="Dinh H."/>
            <person name="Doddapaneni H."/>
            <person name="Dugan S."/>
            <person name="Gowin J."/>
            <person name="Greiner C."/>
            <person name="Han Y."/>
            <person name="Hu H."/>
            <person name="Hughes D.S.T."/>
            <person name="Huylmans A.-K."/>
            <person name="Kemena C."/>
            <person name="Kremer L.P.M."/>
            <person name="Lee S.L."/>
            <person name="Lopez-Ezquerra A."/>
            <person name="Mallet L."/>
            <person name="Monroy-Kuhn J.M."/>
            <person name="Moser A."/>
            <person name="Murali S.C."/>
            <person name="Muzny D.M."/>
            <person name="Otani S."/>
            <person name="Piulachs M.-D."/>
            <person name="Poelchau M."/>
            <person name="Qu J."/>
            <person name="Schaub F."/>
            <person name="Wada-Katsumata A."/>
            <person name="Worley K.C."/>
            <person name="Xie Q."/>
            <person name="Ylla G."/>
            <person name="Poulsen M."/>
            <person name="Gibbs R.A."/>
            <person name="Schal C."/>
            <person name="Richards S."/>
            <person name="Belles X."/>
            <person name="Korb J."/>
            <person name="Bornberg-Bauer E."/>
        </authorList>
    </citation>
    <scope>NUCLEOTIDE SEQUENCE [LARGE SCALE GENOMIC DNA]</scope>
    <source>
        <tissue evidence="1">Whole body</tissue>
    </source>
</reference>
<proteinExistence type="predicted"/>
<dbReference type="OrthoDB" id="7415700at2759"/>
<organism evidence="1 2">
    <name type="scientific">Cryptotermes secundus</name>
    <dbReference type="NCBI Taxonomy" id="105785"/>
    <lineage>
        <taxon>Eukaryota</taxon>
        <taxon>Metazoa</taxon>
        <taxon>Ecdysozoa</taxon>
        <taxon>Arthropoda</taxon>
        <taxon>Hexapoda</taxon>
        <taxon>Insecta</taxon>
        <taxon>Pterygota</taxon>
        <taxon>Neoptera</taxon>
        <taxon>Polyneoptera</taxon>
        <taxon>Dictyoptera</taxon>
        <taxon>Blattodea</taxon>
        <taxon>Blattoidea</taxon>
        <taxon>Termitoidae</taxon>
        <taxon>Kalotermitidae</taxon>
        <taxon>Cryptotermitinae</taxon>
        <taxon>Cryptotermes</taxon>
    </lineage>
</organism>
<protein>
    <submittedName>
        <fullName evidence="1">Uncharacterized protein</fullName>
    </submittedName>
</protein>
<gene>
    <name evidence="1" type="ORF">B7P43_G17549</name>
</gene>
<dbReference type="InterPro" id="IPR036691">
    <property type="entry name" value="Endo/exonu/phosph_ase_sf"/>
</dbReference>
<evidence type="ECO:0000313" key="1">
    <source>
        <dbReference type="EMBL" id="PNF15466.1"/>
    </source>
</evidence>
<dbReference type="SUPFAM" id="SSF56219">
    <property type="entry name" value="DNase I-like"/>
    <property type="match status" value="1"/>
</dbReference>
<evidence type="ECO:0000313" key="2">
    <source>
        <dbReference type="Proteomes" id="UP000235965"/>
    </source>
</evidence>
<dbReference type="Gene3D" id="3.60.10.10">
    <property type="entry name" value="Endonuclease/exonuclease/phosphatase"/>
    <property type="match status" value="1"/>
</dbReference>
<dbReference type="InParanoid" id="A0A2J7PGK9"/>
<accession>A0A2J7PGK9</accession>
<dbReference type="AlphaFoldDB" id="A0A2J7PGK9"/>
<dbReference type="EMBL" id="NEVH01025195">
    <property type="protein sequence ID" value="PNF15466.1"/>
    <property type="molecule type" value="Genomic_DNA"/>
</dbReference>
<dbReference type="STRING" id="105785.A0A2J7PGK9"/>
<name>A0A2J7PGK9_9NEOP</name>